<reference evidence="1" key="1">
    <citation type="journal article" date="2020" name="Stud. Mycol.">
        <title>101 Dothideomycetes genomes: a test case for predicting lifestyles and emergence of pathogens.</title>
        <authorList>
            <person name="Haridas S."/>
            <person name="Albert R."/>
            <person name="Binder M."/>
            <person name="Bloem J."/>
            <person name="Labutti K."/>
            <person name="Salamov A."/>
            <person name="Andreopoulos B."/>
            <person name="Baker S."/>
            <person name="Barry K."/>
            <person name="Bills G."/>
            <person name="Bluhm B."/>
            <person name="Cannon C."/>
            <person name="Castanera R."/>
            <person name="Culley D."/>
            <person name="Daum C."/>
            <person name="Ezra D."/>
            <person name="Gonzalez J."/>
            <person name="Henrissat B."/>
            <person name="Kuo A."/>
            <person name="Liang C."/>
            <person name="Lipzen A."/>
            <person name="Lutzoni F."/>
            <person name="Magnuson J."/>
            <person name="Mondo S."/>
            <person name="Nolan M."/>
            <person name="Ohm R."/>
            <person name="Pangilinan J."/>
            <person name="Park H.-J."/>
            <person name="Ramirez L."/>
            <person name="Alfaro M."/>
            <person name="Sun H."/>
            <person name="Tritt A."/>
            <person name="Yoshinaga Y."/>
            <person name="Zwiers L.-H."/>
            <person name="Turgeon B."/>
            <person name="Goodwin S."/>
            <person name="Spatafora J."/>
            <person name="Crous P."/>
            <person name="Grigoriev I."/>
        </authorList>
    </citation>
    <scope>NUCLEOTIDE SEQUENCE</scope>
    <source>
        <strain evidence="1">ATCC 200398</strain>
    </source>
</reference>
<protein>
    <submittedName>
        <fullName evidence="1">Alcohol oxidase</fullName>
    </submittedName>
</protein>
<comment type="caution">
    <text evidence="1">The sequence shown here is derived from an EMBL/GenBank/DDBJ whole genome shotgun (WGS) entry which is preliminary data.</text>
</comment>
<dbReference type="Proteomes" id="UP000799755">
    <property type="component" value="Unassembled WGS sequence"/>
</dbReference>
<accession>A0ACB6RCI0</accession>
<gene>
    <name evidence="1" type="ORF">BDR25DRAFT_370708</name>
</gene>
<organism evidence="1 2">
    <name type="scientific">Lindgomyces ingoldianus</name>
    <dbReference type="NCBI Taxonomy" id="673940"/>
    <lineage>
        <taxon>Eukaryota</taxon>
        <taxon>Fungi</taxon>
        <taxon>Dikarya</taxon>
        <taxon>Ascomycota</taxon>
        <taxon>Pezizomycotina</taxon>
        <taxon>Dothideomycetes</taxon>
        <taxon>Pleosporomycetidae</taxon>
        <taxon>Pleosporales</taxon>
        <taxon>Lindgomycetaceae</taxon>
        <taxon>Lindgomyces</taxon>
    </lineage>
</organism>
<sequence>MGVLSIFQILPLLVVSVSHLACAIPTHAQTATILKRADQIQDAYDYVIVGGGTSGLTVGDRLTADGKYTVLVIEHASDELRQSLLDNSTAILSGGGAGGRAPIRMYNITSVPQKELLNMPTNVQIGNLVGGSSGVNGMVFLRGTSEEYDIWAELGGPGSTWNWQGMLPYFKKAFYYTPPIPQLAQAFDIQTDVEPGWSQDPNNRIYASYPTYFNPGVKLMRDAFKTMPGVVFPKDCCGGSNGVYYFPSSMDPNNFTRSYARTGHWNGISRPNYELLVDSKVNKILFDGTIATGVQFIPARGTGDARTVKARKEIILAAGSVHTPQILQLSGIGPSALLKEARIEVKVDLPGVGQNFQDHGYISSVGYKYPNITFNGSPSSVSGPNLGAFVGLPVISPSNYENIASTFESQDPAKYLPNNTHASVIAGYAAQQKAYARHMRSPQFTFLEQLIGPGPGGSIQSMHPVSRGTINIDPKNPTAEPIVDYRALSNPTDFDITIAQIKFIRRWMAQDIFKPYGPVEQSPGLDKTSDEQLIEWIRGVYSPTVFHPIGTVAKTPRERGGCVDEELRVYGTERLRVVDASIMPVLVGATTCQTVYAIAEKAADLIMAGH</sequence>
<name>A0ACB6RCI0_9PLEO</name>
<evidence type="ECO:0000313" key="2">
    <source>
        <dbReference type="Proteomes" id="UP000799755"/>
    </source>
</evidence>
<proteinExistence type="predicted"/>
<dbReference type="EMBL" id="MU003493">
    <property type="protein sequence ID" value="KAF2476896.1"/>
    <property type="molecule type" value="Genomic_DNA"/>
</dbReference>
<keyword evidence="2" id="KW-1185">Reference proteome</keyword>
<evidence type="ECO:0000313" key="1">
    <source>
        <dbReference type="EMBL" id="KAF2476896.1"/>
    </source>
</evidence>